<evidence type="ECO:0000313" key="1">
    <source>
        <dbReference type="Proteomes" id="UP000046395"/>
    </source>
</evidence>
<organism evidence="1 2">
    <name type="scientific">Trichuris muris</name>
    <name type="common">Mouse whipworm</name>
    <dbReference type="NCBI Taxonomy" id="70415"/>
    <lineage>
        <taxon>Eukaryota</taxon>
        <taxon>Metazoa</taxon>
        <taxon>Ecdysozoa</taxon>
        <taxon>Nematoda</taxon>
        <taxon>Enoplea</taxon>
        <taxon>Dorylaimia</taxon>
        <taxon>Trichinellida</taxon>
        <taxon>Trichuridae</taxon>
        <taxon>Trichuris</taxon>
    </lineage>
</organism>
<protein>
    <submittedName>
        <fullName evidence="2">Uncharacterized protein</fullName>
    </submittedName>
</protein>
<accession>A0A5S6Q881</accession>
<evidence type="ECO:0000313" key="2">
    <source>
        <dbReference type="WBParaSite" id="TMUE_1000003330.1"/>
    </source>
</evidence>
<dbReference type="AlphaFoldDB" id="A0A5S6Q881"/>
<sequence length="82" mass="9025">MGNWSPATAAEERFKRNGATFKKKRGARLRKRALQWLCSAESFDPGEGTPDGMRTSLSVFSLRTAMHCGRQGPNCADMLACC</sequence>
<dbReference type="WBParaSite" id="TMUE_1000003330.1">
    <property type="protein sequence ID" value="TMUE_1000003330.1"/>
    <property type="gene ID" value="WBGene00298686"/>
</dbReference>
<reference evidence="2" key="1">
    <citation type="submission" date="2019-12" db="UniProtKB">
        <authorList>
            <consortium name="WormBaseParasite"/>
        </authorList>
    </citation>
    <scope>IDENTIFICATION</scope>
</reference>
<dbReference type="Proteomes" id="UP000046395">
    <property type="component" value="Unassembled WGS sequence"/>
</dbReference>
<proteinExistence type="predicted"/>
<keyword evidence="1" id="KW-1185">Reference proteome</keyword>
<name>A0A5S6Q881_TRIMR</name>